<dbReference type="OrthoDB" id="409725at2759"/>
<keyword evidence="10" id="KW-0333">Golgi apparatus</keyword>
<keyword evidence="9 13" id="KW-1133">Transmembrane helix</keyword>
<dbReference type="PANTHER" id="PTHR10791">
    <property type="entry name" value="RAG1-ACTIVATING PROTEIN 1"/>
    <property type="match status" value="1"/>
</dbReference>
<dbReference type="Ensembl" id="ENSNNAT00000015201.1">
    <property type="protein sequence ID" value="ENSNNAP00000014498.1"/>
    <property type="gene ID" value="ENSNNAG00000009779.1"/>
</dbReference>
<dbReference type="FunFam" id="1.20.1280.290:FF:000004">
    <property type="entry name" value="Sugar transporter SWEET"/>
    <property type="match status" value="1"/>
</dbReference>
<evidence type="ECO:0000256" key="5">
    <source>
        <dbReference type="ARBA" id="ARBA00022475"/>
    </source>
</evidence>
<comment type="caution">
    <text evidence="13">Lacks conserved residue(s) required for the propagation of feature annotation.</text>
</comment>
<evidence type="ECO:0000256" key="7">
    <source>
        <dbReference type="ARBA" id="ARBA00022692"/>
    </source>
</evidence>
<keyword evidence="5" id="KW-1003">Cell membrane</keyword>
<proteinExistence type="inferred from homology"/>
<evidence type="ECO:0000256" key="8">
    <source>
        <dbReference type="ARBA" id="ARBA00022737"/>
    </source>
</evidence>
<dbReference type="Pfam" id="PF03083">
    <property type="entry name" value="MtN3_slv"/>
    <property type="match status" value="2"/>
</dbReference>
<evidence type="ECO:0000256" key="10">
    <source>
        <dbReference type="ARBA" id="ARBA00023034"/>
    </source>
</evidence>
<dbReference type="InterPro" id="IPR004316">
    <property type="entry name" value="SWEET_rpt"/>
</dbReference>
<dbReference type="GO" id="GO:0000139">
    <property type="term" value="C:Golgi membrane"/>
    <property type="evidence" value="ECO:0007669"/>
    <property type="project" value="UniProtKB-SubCell"/>
</dbReference>
<dbReference type="GO" id="GO:0005886">
    <property type="term" value="C:plasma membrane"/>
    <property type="evidence" value="ECO:0007669"/>
    <property type="project" value="UniProtKB-SubCell"/>
</dbReference>
<evidence type="ECO:0000256" key="11">
    <source>
        <dbReference type="ARBA" id="ARBA00023136"/>
    </source>
</evidence>
<dbReference type="GO" id="GO:0042947">
    <property type="term" value="F:glucoside transmembrane transporter activity"/>
    <property type="evidence" value="ECO:0007669"/>
    <property type="project" value="Ensembl"/>
</dbReference>
<feature type="transmembrane region" description="Helical" evidence="13">
    <location>
        <begin position="226"/>
        <end position="245"/>
    </location>
</feature>
<comment type="similarity">
    <text evidence="3 13">Belongs to the SWEET sugar transporter family.</text>
</comment>
<sequence length="260" mass="29122">MGQSQGPAPPFLFSSPPLGCVCVAQRGGGASLVAKRDTPPQCTRGCKLWHGRFRVGGATDSTCLLRTDLRKMFATRSVENIQFLPFLTTDVNNLSWLSYGFLKGDWTLIVVNAVGATLQSLYILVYYFFSVEKFAVLRKTTALLVVLLVGYVYFNLMVPDPTRRLAQLGLFCSLFTITMYLSPLADLIKIVRSRSTRCLSFPLTVTTFLASASWTFYGLLLDDLYIAIPNVPGIATSLVRFWLFWRFPAEQDKNYKLLHA</sequence>
<dbReference type="InterPro" id="IPR047664">
    <property type="entry name" value="SWEET"/>
</dbReference>
<gene>
    <name evidence="14" type="primary">SLC50A1</name>
</gene>
<keyword evidence="6 13" id="KW-0762">Sugar transport</keyword>
<feature type="transmembrane region" description="Helical" evidence="13">
    <location>
        <begin position="199"/>
        <end position="220"/>
    </location>
</feature>
<keyword evidence="8" id="KW-0677">Repeat</keyword>
<dbReference type="GO" id="GO:0051119">
    <property type="term" value="F:sugar transmembrane transporter activity"/>
    <property type="evidence" value="ECO:0007669"/>
    <property type="project" value="InterPro"/>
</dbReference>
<evidence type="ECO:0000313" key="15">
    <source>
        <dbReference type="Proteomes" id="UP000694559"/>
    </source>
</evidence>
<keyword evidence="11 13" id="KW-0472">Membrane</keyword>
<keyword evidence="7 13" id="KW-0812">Transmembrane</keyword>
<organism evidence="14 15">
    <name type="scientific">Naja naja</name>
    <name type="common">Indian cobra</name>
    <dbReference type="NCBI Taxonomy" id="35670"/>
    <lineage>
        <taxon>Eukaryota</taxon>
        <taxon>Metazoa</taxon>
        <taxon>Chordata</taxon>
        <taxon>Craniata</taxon>
        <taxon>Vertebrata</taxon>
        <taxon>Euteleostomi</taxon>
        <taxon>Lepidosauria</taxon>
        <taxon>Squamata</taxon>
        <taxon>Bifurcata</taxon>
        <taxon>Unidentata</taxon>
        <taxon>Episquamata</taxon>
        <taxon>Toxicofera</taxon>
        <taxon>Serpentes</taxon>
        <taxon>Colubroidea</taxon>
        <taxon>Elapidae</taxon>
        <taxon>Elapinae</taxon>
        <taxon>Naja</taxon>
    </lineage>
</organism>
<evidence type="ECO:0000256" key="4">
    <source>
        <dbReference type="ARBA" id="ARBA00022448"/>
    </source>
</evidence>
<feature type="transmembrane region" description="Helical" evidence="13">
    <location>
        <begin position="106"/>
        <end position="129"/>
    </location>
</feature>
<evidence type="ECO:0000256" key="2">
    <source>
        <dbReference type="ARBA" id="ARBA00004653"/>
    </source>
</evidence>
<evidence type="ECO:0000256" key="6">
    <source>
        <dbReference type="ARBA" id="ARBA00022597"/>
    </source>
</evidence>
<reference evidence="14" key="2">
    <citation type="submission" date="2025-09" db="UniProtKB">
        <authorList>
            <consortium name="Ensembl"/>
        </authorList>
    </citation>
    <scope>IDENTIFICATION</scope>
</reference>
<evidence type="ECO:0000256" key="1">
    <source>
        <dbReference type="ARBA" id="ARBA00004651"/>
    </source>
</evidence>
<evidence type="ECO:0000256" key="3">
    <source>
        <dbReference type="ARBA" id="ARBA00007809"/>
    </source>
</evidence>
<evidence type="ECO:0000313" key="14">
    <source>
        <dbReference type="Ensembl" id="ENSNNAP00000014498.1"/>
    </source>
</evidence>
<dbReference type="AlphaFoldDB" id="A0A8C6XH73"/>
<feature type="transmembrane region" description="Helical" evidence="13">
    <location>
        <begin position="165"/>
        <end position="187"/>
    </location>
</feature>
<feature type="transmembrane region" description="Helical" evidence="13">
    <location>
        <begin position="141"/>
        <end position="159"/>
    </location>
</feature>
<dbReference type="GeneTree" id="ENSGT00390000007801"/>
<evidence type="ECO:0000256" key="9">
    <source>
        <dbReference type="ARBA" id="ARBA00022989"/>
    </source>
</evidence>
<evidence type="ECO:0000256" key="12">
    <source>
        <dbReference type="ARBA" id="ARBA00054132"/>
    </source>
</evidence>
<comment type="function">
    <text evidence="12 13">Mediates sugar transport across membranes.</text>
</comment>
<comment type="subcellular location">
    <subcellularLocation>
        <location evidence="1">Cell membrane</location>
        <topology evidence="1">Multi-pass membrane protein</topology>
    </subcellularLocation>
    <subcellularLocation>
        <location evidence="2">Golgi apparatus membrane</location>
        <topology evidence="2">Multi-pass membrane protein</topology>
    </subcellularLocation>
</comment>
<name>A0A8C6XH73_NAJNA</name>
<dbReference type="FunFam" id="1.20.1280.290:FF:000010">
    <property type="entry name" value="Sugar transporter SWEET"/>
    <property type="match status" value="1"/>
</dbReference>
<keyword evidence="4 13" id="KW-0813">Transport</keyword>
<reference evidence="14" key="1">
    <citation type="submission" date="2025-08" db="UniProtKB">
        <authorList>
            <consortium name="Ensembl"/>
        </authorList>
    </citation>
    <scope>IDENTIFICATION</scope>
</reference>
<dbReference type="Gene3D" id="1.20.1280.290">
    <property type="match status" value="2"/>
</dbReference>
<dbReference type="PANTHER" id="PTHR10791:SF30">
    <property type="entry name" value="SUGAR TRANSPORTER SWEET1"/>
    <property type="match status" value="1"/>
</dbReference>
<accession>A0A8C6XH73</accession>
<protein>
    <recommendedName>
        <fullName evidence="13">Sugar transporter SWEET</fullName>
    </recommendedName>
</protein>
<keyword evidence="15" id="KW-1185">Reference proteome</keyword>
<evidence type="ECO:0000256" key="13">
    <source>
        <dbReference type="RuleBase" id="RU910715"/>
    </source>
</evidence>
<dbReference type="Proteomes" id="UP000694559">
    <property type="component" value="Unplaced"/>
</dbReference>